<evidence type="ECO:0000313" key="2">
    <source>
        <dbReference type="Proteomes" id="UP001344888"/>
    </source>
</evidence>
<dbReference type="RefSeq" id="WP_326123031.1">
    <property type="nucleotide sequence ID" value="NZ_JARSFG010000012.1"/>
</dbReference>
<keyword evidence="2" id="KW-1185">Reference proteome</keyword>
<dbReference type="Proteomes" id="UP001344888">
    <property type="component" value="Unassembled WGS sequence"/>
</dbReference>
<organism evidence="1 2">
    <name type="scientific">Metasolibacillus meyeri</name>
    <dbReference type="NCBI Taxonomy" id="1071052"/>
    <lineage>
        <taxon>Bacteria</taxon>
        <taxon>Bacillati</taxon>
        <taxon>Bacillota</taxon>
        <taxon>Bacilli</taxon>
        <taxon>Bacillales</taxon>
        <taxon>Caryophanaceae</taxon>
        <taxon>Metasolibacillus</taxon>
    </lineage>
</organism>
<keyword evidence="1" id="KW-0547">Nucleotide-binding</keyword>
<dbReference type="EMBL" id="JARSFG010000012">
    <property type="protein sequence ID" value="MEC1178537.1"/>
    <property type="molecule type" value="Genomic_DNA"/>
</dbReference>
<reference evidence="1 2" key="1">
    <citation type="submission" date="2023-03" db="EMBL/GenBank/DDBJ databases">
        <title>Bacillus Genome Sequencing.</title>
        <authorList>
            <person name="Dunlap C."/>
        </authorList>
    </citation>
    <scope>NUCLEOTIDE SEQUENCE [LARGE SCALE GENOMIC DNA]</scope>
    <source>
        <strain evidence="1 2">B-59205</strain>
    </source>
</reference>
<proteinExistence type="predicted"/>
<dbReference type="GO" id="GO:0005524">
    <property type="term" value="F:ATP binding"/>
    <property type="evidence" value="ECO:0007669"/>
    <property type="project" value="UniProtKB-KW"/>
</dbReference>
<name>A0AAW9NMA0_9BACL</name>
<keyword evidence="1" id="KW-0067">ATP-binding</keyword>
<accession>A0AAW9NMA0</accession>
<dbReference type="InterPro" id="IPR038667">
    <property type="entry name" value="XkdH-like_sf"/>
</dbReference>
<gene>
    <name evidence="1" type="ORF">P9B03_08595</name>
</gene>
<dbReference type="AlphaFoldDB" id="A0AAW9NMA0"/>
<evidence type="ECO:0000313" key="1">
    <source>
        <dbReference type="EMBL" id="MEC1178537.1"/>
    </source>
</evidence>
<comment type="caution">
    <text evidence="1">The sequence shown here is derived from an EMBL/GenBank/DDBJ whole genome shotgun (WGS) entry which is preliminary data.</text>
</comment>
<protein>
    <submittedName>
        <fullName evidence="1">ABC transporter ATP-binding protein</fullName>
    </submittedName>
</protein>
<sequence>MRRNRLAERYYTDRARISRTEDYETTYGETRLQPDLLIYDGVPCRISQKVLAVNGQTETTNRIAYETKLFLSSQYKIKQGDKIAVTRGLSTRLYTAGEPFLYADHQEISLQRKDNA</sequence>
<dbReference type="Gene3D" id="2.40.10.370">
    <property type="entry name" value="Protein of unknown function DUF3599"/>
    <property type="match status" value="1"/>
</dbReference>